<dbReference type="PROSITE" id="PS50089">
    <property type="entry name" value="ZF_RING_2"/>
    <property type="match status" value="1"/>
</dbReference>
<dbReference type="CDD" id="cd18793">
    <property type="entry name" value="SF2_C_SNF"/>
    <property type="match status" value="1"/>
</dbReference>
<dbReference type="GO" id="GO:0005634">
    <property type="term" value="C:nucleus"/>
    <property type="evidence" value="ECO:0007669"/>
    <property type="project" value="TreeGrafter"/>
</dbReference>
<feature type="compositionally biased region" description="Acidic residues" evidence="7">
    <location>
        <begin position="164"/>
        <end position="179"/>
    </location>
</feature>
<evidence type="ECO:0000259" key="8">
    <source>
        <dbReference type="PROSITE" id="PS50089"/>
    </source>
</evidence>
<dbReference type="Gene3D" id="3.30.40.10">
    <property type="entry name" value="Zinc/RING finger domain, C3HC4 (zinc finger)"/>
    <property type="match status" value="1"/>
</dbReference>
<dbReference type="InterPro" id="IPR050628">
    <property type="entry name" value="SNF2_RAD54_helicase_TF"/>
</dbReference>
<dbReference type="InterPro" id="IPR001841">
    <property type="entry name" value="Znf_RING"/>
</dbReference>
<dbReference type="Pfam" id="PF00176">
    <property type="entry name" value="SNF2-rel_dom"/>
    <property type="match status" value="1"/>
</dbReference>
<dbReference type="GO" id="GO:0016787">
    <property type="term" value="F:hydrolase activity"/>
    <property type="evidence" value="ECO:0007669"/>
    <property type="project" value="UniProtKB-KW"/>
</dbReference>
<organism evidence="10 11">
    <name type="scientific">Gomphillus americanus</name>
    <dbReference type="NCBI Taxonomy" id="1940652"/>
    <lineage>
        <taxon>Eukaryota</taxon>
        <taxon>Fungi</taxon>
        <taxon>Dikarya</taxon>
        <taxon>Ascomycota</taxon>
        <taxon>Pezizomycotina</taxon>
        <taxon>Lecanoromycetes</taxon>
        <taxon>OSLEUM clade</taxon>
        <taxon>Ostropomycetidae</taxon>
        <taxon>Ostropales</taxon>
        <taxon>Graphidaceae</taxon>
        <taxon>Gomphilloideae</taxon>
        <taxon>Gomphillus</taxon>
    </lineage>
</organism>
<sequence length="1114" mass="125415">MDPEKQDIKGEGSDTLPSELTDEIMEEASLESYDGGDLQDTPSTPETKNDTDTCDMTDQSTPTSHNSDLNGEVSTARHTDSQGEKRHESQALCVKNEAEQESSKTEQSPTADCTAPQTASLNNDKQDDNILTSNAVPGVTLLAVPSLDGLKTEVEASQNNPFTEMEEELSSGEQEDIEEMFGNFGPVRDVDYGSPADGDSAQSPTGEASALLSYTETLSKKVVLARDETPKDLAPGIQLHEHQKIALHWLKKQEANPMRRGGILADEMGLGKTIEMIALMVSRPFQKPPPTPFIFYRLDEMDAMNLAAATANNAVKCNGTTLIIAPVSLLRQWDQEIRTKTNSSLRPWIFEKRGKMTSTAFFNINVALVSYETLAKDYDRFLKGKSTLFFDKKFSFYRVILDEAHKIKNRKSIMSQACVELKAEYRWYVSGTPIQNGIAELYPAMAFLKVIKFDAWEHFNKVVMKATMVNAVKAVHVVLGQYLLRRTKNAIIDDKPILTLPEKVQTYEYANFDQAQQNAYDAFQQEVKIIYKTYKQELNYDISIRKSLFLRLRQICLHPWLINFSLGDGLHKHFLDEQRLVRNAAYNFTVEQVNRILDILKTANEAGEYFMCEQCGEHNVARLIPGCGHGLCCRCFQDINPLLEELPEHLELKECPICQTQYEQLFITTLIAFKCAWWPGFRRDSWDEDYIEIAAVFNQLSCFMPLVWELQGDIGGRTNKRRPVDPRIWGIKNVQSIREYFEDDDPPFVANDNNMESVSDLNGQRSNAGSKRKAINEIDNVPAESGSSHNSMEPWKRHCGTAEYEAMEKPSEGNEMNKSAVELDTQRSGSKEVHTTETAAHNYQNVEEELFVTQDRPDVDHHADNPIFSPTTSSGANFPEDDATPMGQSSRFETNSDPAEIKLPVTPVIPEFQLRIQKGEFDLPLNNVKLRDQASRGGDAKLRYLARLQQDQLPACTKITALIALLNRKHAETPKDRIIVFSEFTIMLDFIEATFSQIGKNDTLRYDGTMKAEHKDAVNPFVEDQAVDRCHRIGQTKPVYVTRIIVPGTTEARILTLQESKRREVGEVIDNEAAISASSNLKDAEYAFLFGIGESTNDSDRAQDNLSSQPNPAV</sequence>
<accession>A0A8H3FPQ1</accession>
<keyword evidence="6" id="KW-0479">Metal-binding</keyword>
<keyword evidence="3" id="KW-0378">Hydrolase</keyword>
<keyword evidence="11" id="KW-1185">Reference proteome</keyword>
<dbReference type="SUPFAM" id="SSF52540">
    <property type="entry name" value="P-loop containing nucleoside triphosphate hydrolases"/>
    <property type="match status" value="2"/>
</dbReference>
<feature type="region of interest" description="Disordered" evidence="7">
    <location>
        <begin position="153"/>
        <end position="208"/>
    </location>
</feature>
<dbReference type="GO" id="GO:0008270">
    <property type="term" value="F:zinc ion binding"/>
    <property type="evidence" value="ECO:0007669"/>
    <property type="project" value="UniProtKB-KW"/>
</dbReference>
<evidence type="ECO:0000313" key="10">
    <source>
        <dbReference type="EMBL" id="CAF9928384.1"/>
    </source>
</evidence>
<keyword evidence="6" id="KW-0863">Zinc-finger</keyword>
<proteinExistence type="inferred from homology"/>
<dbReference type="GO" id="GO:0006281">
    <property type="term" value="P:DNA repair"/>
    <property type="evidence" value="ECO:0007669"/>
    <property type="project" value="TreeGrafter"/>
</dbReference>
<comment type="caution">
    <text evidence="10">The sequence shown here is derived from an EMBL/GenBank/DDBJ whole genome shotgun (WGS) entry which is preliminary data.</text>
</comment>
<reference evidence="10" key="1">
    <citation type="submission" date="2021-03" db="EMBL/GenBank/DDBJ databases">
        <authorList>
            <person name="Tagirdzhanova G."/>
        </authorList>
    </citation>
    <scope>NUCLEOTIDE SEQUENCE</scope>
</reference>
<feature type="region of interest" description="Disordered" evidence="7">
    <location>
        <begin position="1"/>
        <end position="132"/>
    </location>
</feature>
<dbReference type="InterPro" id="IPR049730">
    <property type="entry name" value="SNF2/RAD54-like_C"/>
</dbReference>
<dbReference type="Gene3D" id="3.40.50.10810">
    <property type="entry name" value="Tandem AAA-ATPase domain"/>
    <property type="match status" value="1"/>
</dbReference>
<evidence type="ECO:0000256" key="1">
    <source>
        <dbReference type="ARBA" id="ARBA00007025"/>
    </source>
</evidence>
<feature type="compositionally biased region" description="Acidic residues" evidence="7">
    <location>
        <begin position="20"/>
        <end position="29"/>
    </location>
</feature>
<feature type="compositionally biased region" description="Basic and acidic residues" evidence="7">
    <location>
        <begin position="75"/>
        <end position="89"/>
    </location>
</feature>
<dbReference type="InterPro" id="IPR000330">
    <property type="entry name" value="SNF2_N"/>
</dbReference>
<evidence type="ECO:0000256" key="2">
    <source>
        <dbReference type="ARBA" id="ARBA00022741"/>
    </source>
</evidence>
<feature type="compositionally biased region" description="Polar residues" evidence="7">
    <location>
        <begin position="105"/>
        <end position="132"/>
    </location>
</feature>
<dbReference type="InterPro" id="IPR013083">
    <property type="entry name" value="Znf_RING/FYVE/PHD"/>
</dbReference>
<dbReference type="PROSITE" id="PS51192">
    <property type="entry name" value="HELICASE_ATP_BIND_1"/>
    <property type="match status" value="1"/>
</dbReference>
<dbReference type="AlphaFoldDB" id="A0A8H3FPQ1"/>
<evidence type="ECO:0000313" key="11">
    <source>
        <dbReference type="Proteomes" id="UP000664169"/>
    </source>
</evidence>
<dbReference type="GO" id="GO:0004386">
    <property type="term" value="F:helicase activity"/>
    <property type="evidence" value="ECO:0007669"/>
    <property type="project" value="UniProtKB-KW"/>
</dbReference>
<feature type="compositionally biased region" description="Basic and acidic residues" evidence="7">
    <location>
        <begin position="1"/>
        <end position="12"/>
    </location>
</feature>
<gene>
    <name evidence="10" type="ORF">GOMPHAMPRED_004670</name>
</gene>
<keyword evidence="2" id="KW-0547">Nucleotide-binding</keyword>
<dbReference type="SUPFAM" id="SSF57850">
    <property type="entry name" value="RING/U-box"/>
    <property type="match status" value="1"/>
</dbReference>
<dbReference type="InterPro" id="IPR014001">
    <property type="entry name" value="Helicase_ATP-bd"/>
</dbReference>
<keyword evidence="4" id="KW-0347">Helicase</keyword>
<dbReference type="CDD" id="cd16449">
    <property type="entry name" value="RING-HC"/>
    <property type="match status" value="1"/>
</dbReference>
<evidence type="ECO:0000256" key="5">
    <source>
        <dbReference type="ARBA" id="ARBA00022840"/>
    </source>
</evidence>
<evidence type="ECO:0000256" key="7">
    <source>
        <dbReference type="SAM" id="MobiDB-lite"/>
    </source>
</evidence>
<comment type="similarity">
    <text evidence="1">Belongs to the SNF2/RAD54 helicase family.</text>
</comment>
<evidence type="ECO:0000256" key="3">
    <source>
        <dbReference type="ARBA" id="ARBA00022801"/>
    </source>
</evidence>
<dbReference type="CDD" id="cd18008">
    <property type="entry name" value="DEXDc_SHPRH-like"/>
    <property type="match status" value="1"/>
</dbReference>
<feature type="domain" description="RING-type" evidence="8">
    <location>
        <begin position="612"/>
        <end position="659"/>
    </location>
</feature>
<evidence type="ECO:0000259" key="9">
    <source>
        <dbReference type="PROSITE" id="PS51192"/>
    </source>
</evidence>
<keyword evidence="5" id="KW-0067">ATP-binding</keyword>
<feature type="compositionally biased region" description="Polar residues" evidence="7">
    <location>
        <begin position="54"/>
        <end position="73"/>
    </location>
</feature>
<feature type="region of interest" description="Disordered" evidence="7">
    <location>
        <begin position="865"/>
        <end position="894"/>
    </location>
</feature>
<protein>
    <submittedName>
        <fullName evidence="10">Uncharacterized protein</fullName>
    </submittedName>
</protein>
<dbReference type="GO" id="GO:0005524">
    <property type="term" value="F:ATP binding"/>
    <property type="evidence" value="ECO:0007669"/>
    <property type="project" value="UniProtKB-KW"/>
</dbReference>
<dbReference type="EMBL" id="CAJPDQ010000029">
    <property type="protein sequence ID" value="CAF9928384.1"/>
    <property type="molecule type" value="Genomic_DNA"/>
</dbReference>
<dbReference type="InterPro" id="IPR038718">
    <property type="entry name" value="SNF2-like_sf"/>
</dbReference>
<dbReference type="GO" id="GO:0008094">
    <property type="term" value="F:ATP-dependent activity, acting on DNA"/>
    <property type="evidence" value="ECO:0007669"/>
    <property type="project" value="TreeGrafter"/>
</dbReference>
<evidence type="ECO:0000256" key="4">
    <source>
        <dbReference type="ARBA" id="ARBA00022806"/>
    </source>
</evidence>
<dbReference type="OrthoDB" id="423559at2759"/>
<dbReference type="PANTHER" id="PTHR45626">
    <property type="entry name" value="TRANSCRIPTION TERMINATION FACTOR 2-RELATED"/>
    <property type="match status" value="1"/>
</dbReference>
<dbReference type="PANTHER" id="PTHR45626:SF16">
    <property type="entry name" value="ATP-DEPENDENT HELICASE ULS1"/>
    <property type="match status" value="1"/>
</dbReference>
<name>A0A8H3FPQ1_9LECA</name>
<evidence type="ECO:0000256" key="6">
    <source>
        <dbReference type="PROSITE-ProRule" id="PRU00175"/>
    </source>
</evidence>
<dbReference type="Gene3D" id="3.40.50.300">
    <property type="entry name" value="P-loop containing nucleotide triphosphate hydrolases"/>
    <property type="match status" value="2"/>
</dbReference>
<dbReference type="SMART" id="SM00487">
    <property type="entry name" value="DEXDc"/>
    <property type="match status" value="1"/>
</dbReference>
<dbReference type="Proteomes" id="UP000664169">
    <property type="component" value="Unassembled WGS sequence"/>
</dbReference>
<keyword evidence="6" id="KW-0862">Zinc</keyword>
<dbReference type="InterPro" id="IPR027417">
    <property type="entry name" value="P-loop_NTPase"/>
</dbReference>
<feature type="domain" description="Helicase ATP-binding" evidence="9">
    <location>
        <begin position="253"/>
        <end position="451"/>
    </location>
</feature>